<evidence type="ECO:0000256" key="4">
    <source>
        <dbReference type="ARBA" id="ARBA00023159"/>
    </source>
</evidence>
<feature type="compositionally biased region" description="Basic and acidic residues" evidence="6">
    <location>
        <begin position="203"/>
        <end position="212"/>
    </location>
</feature>
<protein>
    <submittedName>
        <fullName evidence="8">NFKBIZ</fullName>
    </submittedName>
</protein>
<evidence type="ECO:0000313" key="9">
    <source>
        <dbReference type="Proteomes" id="UP000242450"/>
    </source>
</evidence>
<dbReference type="PANTHER" id="PTHR24124">
    <property type="entry name" value="ANKYRIN REPEAT FAMILY A"/>
    <property type="match status" value="1"/>
</dbReference>
<gene>
    <name evidence="8" type="ORF">Celaphus_00019543</name>
</gene>
<organism evidence="8 9">
    <name type="scientific">Cervus elaphus hippelaphus</name>
    <name type="common">European red deer</name>
    <dbReference type="NCBI Taxonomy" id="46360"/>
    <lineage>
        <taxon>Eukaryota</taxon>
        <taxon>Metazoa</taxon>
        <taxon>Chordata</taxon>
        <taxon>Craniata</taxon>
        <taxon>Vertebrata</taxon>
        <taxon>Euteleostomi</taxon>
        <taxon>Mammalia</taxon>
        <taxon>Eutheria</taxon>
        <taxon>Laurasiatheria</taxon>
        <taxon>Artiodactyla</taxon>
        <taxon>Ruminantia</taxon>
        <taxon>Pecora</taxon>
        <taxon>Cervidae</taxon>
        <taxon>Cervinae</taxon>
        <taxon>Cervus</taxon>
    </lineage>
</organism>
<dbReference type="Proteomes" id="UP000242450">
    <property type="component" value="Chromosome 31"/>
</dbReference>
<keyword evidence="4" id="KW-0010">Activator</keyword>
<accession>A0A212C3I3</accession>
<keyword evidence="5" id="KW-0804">Transcription</keyword>
<sequence>MIVDKLLDDSRGGEGLLDAAGDCGLMTSPLNLAYFCGPSPPAAAPGACDGGCSASGPSAPGSPGSDSSDFSSASSVSSCGAVESRPRGGARAERLQVEPHMGVVRQQRGPFQGVRVKNSVKELLLHIRSHKQKASGQAVDDFKNQGVNREQFTGTEVKNTVSYSGKRKGSDPLSDGPACKRSALLHTQFLTPPQTPTPAESMEDVHHSDSKQDSCADLLQNIINIKNECSPVSLNTVQVSWMSPLEVPQGSPHEQCQELHRGPVFSPPQKYQPFQVGSSPHVMDQAPVYQYSPQNPSVQPPAQHYAHGPALEYSPYSRTAQSPSYEPHLFGREPQFCLDQSFAPLLSDPRESENIAIPPQTVPSVQQPIDTHLQNFNLMPPGACEALARPDAGSAPLSTPLPFPNLGGNPMNTTQLGKSFFQWQVEQEENKLANISQDQFLSKDADGDTFLHIAVAQGRRALSYVLARKMNALHMLDIKEHNGQ</sequence>
<feature type="domain" description="OCA" evidence="7">
    <location>
        <begin position="108"/>
        <end position="130"/>
    </location>
</feature>
<evidence type="ECO:0000256" key="3">
    <source>
        <dbReference type="ARBA" id="ARBA00023043"/>
    </source>
</evidence>
<dbReference type="GO" id="GO:0010468">
    <property type="term" value="P:regulation of gene expression"/>
    <property type="evidence" value="ECO:0007669"/>
    <property type="project" value="TreeGrafter"/>
</dbReference>
<evidence type="ECO:0000313" key="8">
    <source>
        <dbReference type="EMBL" id="OWK00536.1"/>
    </source>
</evidence>
<evidence type="ECO:0000256" key="6">
    <source>
        <dbReference type="SAM" id="MobiDB-lite"/>
    </source>
</evidence>
<dbReference type="OrthoDB" id="341259at2759"/>
<feature type="region of interest" description="Disordered" evidence="6">
    <location>
        <begin position="46"/>
        <end position="95"/>
    </location>
</feature>
<dbReference type="PANTHER" id="PTHR24124:SF5">
    <property type="entry name" value="NF-KAPPA-B INHIBITOR ZETA"/>
    <property type="match status" value="1"/>
</dbReference>
<dbReference type="InterPro" id="IPR047571">
    <property type="entry name" value="OCA"/>
</dbReference>
<dbReference type="EMBL" id="MKHE01000031">
    <property type="protein sequence ID" value="OWK00536.1"/>
    <property type="molecule type" value="Genomic_DNA"/>
</dbReference>
<proteinExistence type="predicted"/>
<keyword evidence="2" id="KW-0805">Transcription regulation</keyword>
<feature type="non-terminal residue" evidence="8">
    <location>
        <position position="484"/>
    </location>
</feature>
<feature type="compositionally biased region" description="Basic and acidic residues" evidence="6">
    <location>
        <begin position="84"/>
        <end position="95"/>
    </location>
</feature>
<feature type="region of interest" description="Disordered" evidence="6">
    <location>
        <begin position="160"/>
        <end position="179"/>
    </location>
</feature>
<evidence type="ECO:0000256" key="5">
    <source>
        <dbReference type="ARBA" id="ARBA00023163"/>
    </source>
</evidence>
<keyword evidence="1" id="KW-0677">Repeat</keyword>
<keyword evidence="3" id="KW-0040">ANK repeat</keyword>
<evidence type="ECO:0000259" key="7">
    <source>
        <dbReference type="PROSITE" id="PS52003"/>
    </source>
</evidence>
<keyword evidence="9" id="KW-1185">Reference proteome</keyword>
<feature type="region of interest" description="Disordered" evidence="6">
    <location>
        <begin position="190"/>
        <end position="212"/>
    </location>
</feature>
<dbReference type="GO" id="GO:0070974">
    <property type="term" value="F:POU domain binding"/>
    <property type="evidence" value="ECO:0007669"/>
    <property type="project" value="InterPro"/>
</dbReference>
<evidence type="ECO:0000256" key="1">
    <source>
        <dbReference type="ARBA" id="ARBA00022737"/>
    </source>
</evidence>
<dbReference type="AlphaFoldDB" id="A0A212C3I3"/>
<reference evidence="8 9" key="1">
    <citation type="journal article" date="2018" name="Mol. Genet. Genomics">
        <title>The red deer Cervus elaphus genome CerEla1.0: sequencing, annotating, genes, and chromosomes.</title>
        <authorList>
            <person name="Bana N.A."/>
            <person name="Nyiri A."/>
            <person name="Nagy J."/>
            <person name="Frank K."/>
            <person name="Nagy T."/>
            <person name="Steger V."/>
            <person name="Schiller M."/>
            <person name="Lakatos P."/>
            <person name="Sugar L."/>
            <person name="Horn P."/>
            <person name="Barta E."/>
            <person name="Orosz L."/>
        </authorList>
    </citation>
    <scope>NUCLEOTIDE SEQUENCE [LARGE SCALE GENOMIC DNA]</scope>
    <source>
        <strain evidence="8">Hungarian</strain>
    </source>
</reference>
<name>A0A212C3I3_CEREH</name>
<dbReference type="GO" id="GO:0003677">
    <property type="term" value="F:DNA binding"/>
    <property type="evidence" value="ECO:0007669"/>
    <property type="project" value="InterPro"/>
</dbReference>
<dbReference type="PROSITE" id="PS52003">
    <property type="entry name" value="OCA"/>
    <property type="match status" value="1"/>
</dbReference>
<dbReference type="GO" id="GO:0005634">
    <property type="term" value="C:nucleus"/>
    <property type="evidence" value="ECO:0007669"/>
    <property type="project" value="TreeGrafter"/>
</dbReference>
<feature type="compositionally biased region" description="Low complexity" evidence="6">
    <location>
        <begin position="46"/>
        <end position="81"/>
    </location>
</feature>
<comment type="caution">
    <text evidence="8">The sequence shown here is derived from an EMBL/GenBank/DDBJ whole genome shotgun (WGS) entry which is preliminary data.</text>
</comment>
<evidence type="ECO:0000256" key="2">
    <source>
        <dbReference type="ARBA" id="ARBA00023015"/>
    </source>
</evidence>